<dbReference type="SUPFAM" id="SSF48726">
    <property type="entry name" value="Immunoglobulin"/>
    <property type="match status" value="2"/>
</dbReference>
<accession>A0ABM1Z7A4</accession>
<keyword evidence="2" id="KW-0812">Transmembrane</keyword>
<dbReference type="PANTHER" id="PTHR21261:SF2">
    <property type="entry name" value="GH04238P-RELATED"/>
    <property type="match status" value="1"/>
</dbReference>
<evidence type="ECO:0000313" key="5">
    <source>
        <dbReference type="Proteomes" id="UP000069940"/>
    </source>
</evidence>
<feature type="compositionally biased region" description="Pro residues" evidence="1">
    <location>
        <begin position="187"/>
        <end position="197"/>
    </location>
</feature>
<evidence type="ECO:0000259" key="3">
    <source>
        <dbReference type="PROSITE" id="PS50835"/>
    </source>
</evidence>
<name>A0ABM1Z7A4_AEDAL</name>
<evidence type="ECO:0000313" key="4">
    <source>
        <dbReference type="EnsemblMetazoa" id="AALFPA23_015725.P22922"/>
    </source>
</evidence>
<evidence type="ECO:0000256" key="1">
    <source>
        <dbReference type="SAM" id="MobiDB-lite"/>
    </source>
</evidence>
<proteinExistence type="predicted"/>
<organism evidence="4 5">
    <name type="scientific">Aedes albopictus</name>
    <name type="common">Asian tiger mosquito</name>
    <name type="synonym">Stegomyia albopicta</name>
    <dbReference type="NCBI Taxonomy" id="7160"/>
    <lineage>
        <taxon>Eukaryota</taxon>
        <taxon>Metazoa</taxon>
        <taxon>Ecdysozoa</taxon>
        <taxon>Arthropoda</taxon>
        <taxon>Hexapoda</taxon>
        <taxon>Insecta</taxon>
        <taxon>Pterygota</taxon>
        <taxon>Neoptera</taxon>
        <taxon>Endopterygota</taxon>
        <taxon>Diptera</taxon>
        <taxon>Nematocera</taxon>
        <taxon>Culicoidea</taxon>
        <taxon>Culicidae</taxon>
        <taxon>Culicinae</taxon>
        <taxon>Aedini</taxon>
        <taxon>Aedes</taxon>
        <taxon>Stegomyia</taxon>
    </lineage>
</organism>
<dbReference type="Proteomes" id="UP000069940">
    <property type="component" value="Unassembled WGS sequence"/>
</dbReference>
<dbReference type="PROSITE" id="PS50835">
    <property type="entry name" value="IG_LIKE"/>
    <property type="match status" value="1"/>
</dbReference>
<feature type="region of interest" description="Disordered" evidence="1">
    <location>
        <begin position="180"/>
        <end position="211"/>
    </location>
</feature>
<keyword evidence="2" id="KW-1133">Transmembrane helix</keyword>
<keyword evidence="5" id="KW-1185">Reference proteome</keyword>
<dbReference type="EnsemblMetazoa" id="AALFPA23_015725.R22922">
    <property type="protein sequence ID" value="AALFPA23_015725.P22922"/>
    <property type="gene ID" value="AALFPA23_015725"/>
</dbReference>
<dbReference type="GeneID" id="109432646"/>
<feature type="region of interest" description="Disordered" evidence="1">
    <location>
        <begin position="421"/>
        <end position="471"/>
    </location>
</feature>
<dbReference type="PANTHER" id="PTHR21261">
    <property type="entry name" value="BEAT PROTEIN"/>
    <property type="match status" value="1"/>
</dbReference>
<feature type="compositionally biased region" description="Low complexity" evidence="1">
    <location>
        <begin position="429"/>
        <end position="456"/>
    </location>
</feature>
<feature type="domain" description="Ig-like" evidence="3">
    <location>
        <begin position="190"/>
        <end position="312"/>
    </location>
</feature>
<reference evidence="4" key="2">
    <citation type="submission" date="2025-05" db="UniProtKB">
        <authorList>
            <consortium name="EnsemblMetazoa"/>
        </authorList>
    </citation>
    <scope>IDENTIFICATION</scope>
    <source>
        <strain evidence="4">Foshan</strain>
    </source>
</reference>
<reference evidence="5" key="1">
    <citation type="journal article" date="2015" name="Proc. Natl. Acad. Sci. U.S.A.">
        <title>Genome sequence of the Asian Tiger mosquito, Aedes albopictus, reveals insights into its biology, genetics, and evolution.</title>
        <authorList>
            <person name="Chen X.G."/>
            <person name="Jiang X."/>
            <person name="Gu J."/>
            <person name="Xu M."/>
            <person name="Wu Y."/>
            <person name="Deng Y."/>
            <person name="Zhang C."/>
            <person name="Bonizzoni M."/>
            <person name="Dermauw W."/>
            <person name="Vontas J."/>
            <person name="Armbruster P."/>
            <person name="Huang X."/>
            <person name="Yang Y."/>
            <person name="Zhang H."/>
            <person name="He W."/>
            <person name="Peng H."/>
            <person name="Liu Y."/>
            <person name="Wu K."/>
            <person name="Chen J."/>
            <person name="Lirakis M."/>
            <person name="Topalis P."/>
            <person name="Van Leeuwen T."/>
            <person name="Hall A.B."/>
            <person name="Jiang X."/>
            <person name="Thorpe C."/>
            <person name="Mueller R.L."/>
            <person name="Sun C."/>
            <person name="Waterhouse R.M."/>
            <person name="Yan G."/>
            <person name="Tu Z.J."/>
            <person name="Fang X."/>
            <person name="James A.A."/>
        </authorList>
    </citation>
    <scope>NUCLEOTIDE SEQUENCE [LARGE SCALE GENOMIC DNA]</scope>
    <source>
        <strain evidence="5">Foshan</strain>
    </source>
</reference>
<sequence length="604" mass="67328">MDRKSLARLRGGAAHLWRNIINRSSIRRGRGVLLGTPGGEGSSSAHHRRLAASKRPLWRPANETERLTTARRTAARTCRASEIKLDKGANVRDSWFGVQSRRAVIQVERLVSLINGTNRPFTFPHPISDCDCVKITRLSVPRAYILANYHRELGDSNELFFGGGGATAEASRSRTVFRYEEKASQNRPPPPLPPSPPRDSSSSSLDEGHHHHHNEHLVLDCEYEIDPDESMFVLKWLFNGKTIYQWIPPARSPFGFTAMGRQINRTYTINENPMHKHRALALVRPLKNFTGEYTCSVSTFQSQDMRSARMVMIVPESNFVLRYYTSNISNLVMVLCSVYGFFPAPELSLWINEYRLDNITENTLLTQSDLYDSSVSIHLVLYERIQQDDVIKCTLSVKDTDYSKTKETVFIDVNRDPVPEHNSVFDHISSTTHESPSSSAESTSSTTSPSTSTSSHDPIVASPYSTTPTSRLSNEVYKEPDAVKHPASAVTVPAPAAPRVVQHHFSPSLQPAVVRLKPTPPRIRTAGGEHLGGVDSDEVTNVVNFKEVFNENMLYSSGGSGALRPNGILQRHWLTVAAATTTAFVLTTTATTMMKMLMLRSSRL</sequence>
<evidence type="ECO:0000256" key="2">
    <source>
        <dbReference type="SAM" id="Phobius"/>
    </source>
</evidence>
<dbReference type="RefSeq" id="XP_062714100.1">
    <property type="nucleotide sequence ID" value="XM_062858116.1"/>
</dbReference>
<dbReference type="InterPro" id="IPR036179">
    <property type="entry name" value="Ig-like_dom_sf"/>
</dbReference>
<feature type="transmembrane region" description="Helical" evidence="2">
    <location>
        <begin position="573"/>
        <end position="594"/>
    </location>
</feature>
<protein>
    <recommendedName>
        <fullName evidence="3">Ig-like domain-containing protein</fullName>
    </recommendedName>
</protein>
<dbReference type="InterPro" id="IPR007110">
    <property type="entry name" value="Ig-like_dom"/>
</dbReference>
<keyword evidence="2" id="KW-0472">Membrane</keyword>